<gene>
    <name evidence="2" type="ORF">Asera_12040</name>
</gene>
<protein>
    <submittedName>
        <fullName evidence="2">Transcriptional regulator</fullName>
    </submittedName>
</protein>
<dbReference type="AlphaFoldDB" id="A0A810KXN9"/>
<sequence length="287" mass="31971">MKRRHIALTLRRLREERTELTAAEASRSVDKNSSWLSKVELAQVRPGVNDVAALLRLYGMDGPAADAVLQVTREAGQKGWWRPYDEVMPDWFVKYVGLESAAATLRTYECQMVPGLLQTEEYARAAIRHAPVCETGSSNRMEQQVALRMERQRILDSVDPPQLIVVLDEGALRRLVGGPATMRDQCERLIEAADRPNVELQIVEFEQGVGFDGSFVILDFPPPPDPFPLGPIDDRVVYVDTLAGALYLDLPGQLAAYADVFESLRAQALPARKSRDLLRSIAKALTS</sequence>
<evidence type="ECO:0000313" key="2">
    <source>
        <dbReference type="EMBL" id="BCJ27096.1"/>
    </source>
</evidence>
<proteinExistence type="predicted"/>
<reference evidence="2" key="1">
    <citation type="submission" date="2020-08" db="EMBL/GenBank/DDBJ databases">
        <title>Whole genome shotgun sequence of Actinocatenispora sera NBRC 101916.</title>
        <authorList>
            <person name="Komaki H."/>
            <person name="Tamura T."/>
        </authorList>
    </citation>
    <scope>NUCLEOTIDE SEQUENCE</scope>
    <source>
        <strain evidence="2">NBRC 101916</strain>
    </source>
</reference>
<evidence type="ECO:0000259" key="1">
    <source>
        <dbReference type="Pfam" id="PF19054"/>
    </source>
</evidence>
<dbReference type="InterPro" id="IPR043917">
    <property type="entry name" value="DUF5753"/>
</dbReference>
<dbReference type="Pfam" id="PF19054">
    <property type="entry name" value="DUF5753"/>
    <property type="match status" value="1"/>
</dbReference>
<dbReference type="EMBL" id="AP023354">
    <property type="protein sequence ID" value="BCJ27096.1"/>
    <property type="molecule type" value="Genomic_DNA"/>
</dbReference>
<accession>A0A810KXN9</accession>
<dbReference type="RefSeq" id="WP_244843757.1">
    <property type="nucleotide sequence ID" value="NZ_AP023354.1"/>
</dbReference>
<name>A0A810KXN9_9ACTN</name>
<dbReference type="Pfam" id="PF13560">
    <property type="entry name" value="HTH_31"/>
    <property type="match status" value="1"/>
</dbReference>
<dbReference type="KEGG" id="aser:Asera_12040"/>
<feature type="domain" description="DUF5753" evidence="1">
    <location>
        <begin position="94"/>
        <end position="279"/>
    </location>
</feature>
<dbReference type="Proteomes" id="UP000680750">
    <property type="component" value="Chromosome"/>
</dbReference>
<organism evidence="2 3">
    <name type="scientific">Actinocatenispora sera</name>
    <dbReference type="NCBI Taxonomy" id="390989"/>
    <lineage>
        <taxon>Bacteria</taxon>
        <taxon>Bacillati</taxon>
        <taxon>Actinomycetota</taxon>
        <taxon>Actinomycetes</taxon>
        <taxon>Micromonosporales</taxon>
        <taxon>Micromonosporaceae</taxon>
        <taxon>Actinocatenispora</taxon>
    </lineage>
</organism>
<keyword evidence="3" id="KW-1185">Reference proteome</keyword>
<evidence type="ECO:0000313" key="3">
    <source>
        <dbReference type="Proteomes" id="UP000680750"/>
    </source>
</evidence>